<sequence>MIKNLLSTIIAFAYALTAYAQAPVISSFSPSSGPIGATVTIKGSNFSPIATNNIVHFGGVKAIVASATVNAITVKVPGGSTYEPISVTANNATAYSKKPFDVTFIDGNTVFSPTSFNPFVDLKLGSNTAQYPRKTLLTDFDQDGKPDLIVNEFTNNAIYISKNVQSGTSAPFVSPATLTLTTDAGPRDFANADFDGDGLIDVAVLNLDANTINLFKNTSVTGNLSFAPKTNLATVNKPYFLTVSDIDNDGKPDLVVTSITSTAISVYKNISDNTGIKFAPKIDYTSIQTNNTSMADMDGDGLPDMVIGSRTPSKISIRKNTTVGGNISFATAVDFAFDAGYSSTVADIDNDGKPDLLLGSTYGGVQIYLNTTPNAGSFSFASKVSVPLVLVNQDLYNVDYLKTNSTPSSINLLGVAMNDLDGDGLGDIVLRYSSLYNNINTNLVSVLRNLSTPGVVKFGTNEEYSLYSPQSVCIADIDGDGRPDMVAGTDQTGLAGYRINKVIEPVLTGYKTTDGVHVTINGTNLLKTSALSIAGKPITSYSINSATSISAVVAANTSGIISVTTPYGNATLSGFTNVLTPVISSFSPTSGPIGTTVIIKGANFNSSPGANQVFFGSLKATVTAASPTSLTVKVPYGSLNYPISVTNNGVTGYSAIAFNTTFPGNGGKFRSSLFAAKQDVTVGYAHVQAITTADFDGDGYLDAVFPENIYSLNTSIYVFKNSGNKQTPFQGGTPLRLIGGTNIYDITAADFDGDGKPDIATADKYLDNVSVFKNTSTAGALSFSAKSSFATNFNVTNLYTGDLDGDGKPDIVTTGSNQDGLVSVLKNTTSNGVISFAHKLDFQSLNSVQSIVMTDMDGDGKTDIVASSSNAICILRNTSVRGAISFDPVKIITVRGAQTGITFADFDSDGKPDVAVMTGANAFSVLRNISTIGNISFGNPVINILPESTFAQYLAANDLDGDGKPDLMISNGNNGSSVSALKNISTGTNILFDTRVTYATGLHSQEITSGDFNNDGKPDIAVAVDGANGFSLLINQSNEPQLYTYKVVKGDNTKNVVITGSNLLGTTALNIAGETITSYTVVSDTVITAISALKAIGTITATTSFGTATLKDFSPPPAITSYSVAATTPYPTVTINGSFLTGATAVKFGGVAARSYTVNSALKITAIANSATLGDIDVTTPYGTGTFIYAGSIPAITSFTPATAGSGQTVTITGTNLAGVTSVSFGGVAAASFTVNSATSITAVTGSGKSGDITIITPSGTAAKSGFTYNSTSSTPTITSFTPTTAGSKQTVTITGTNFTGATAVTFGGVAASSFTVNSATSVTAVLASGASGNIVITTPGGTATATGFVFIQAPSIASFTPTAAGSKQTVTIIGTNFTGANAVTFGGVAASSFTVNSATSITAVVALGASGDIVITTPGGTATANGFVFTLAPSIVSFTPSTAGSKQTVTVTGTNFTGATSVTFGGVAASSFTINSATSVTAVVASGASGNIVITTPGGTATATGFVFIPVPSIASFTPTAAGSKQTVTITGTNFTGATAVTFGGVAASSFTVNSATSVTAVVASGASGDIVITTPGGTATATGFVFIPAPSIASFTPSTAGGKQTVTITGTNFTGATSVTFGGVEASSFTVNSATSVTAIVASGASGDIVITTPGGTATANGFVFTLAPSIVSFTPTTAGSKQTVTITGTNFTGATAVTFGGVAASSFTVNSATSVTAVVASGASGNIVITTPGGIATATGFVFIPGPSIASFTPTAAGSKQTVTITGTNLTGATAVTFGGVAASSFTVNSSTSVTAVVASGTSGDISVTIGNRTVSISGFTFVPTPVITASGPTTILTTQKLTLTASPGSGYNYQWMKDGVAISGANSPSYSTNSGGSYTVAVSLNGVVSLSAPLVVNATFALPATNFTVQIISAACKGSANGSVIVKAAQNFNYTATITAANITTTSYSFTSSAQINNLSAGSYNVCITVAGQPDYSQCFTVVVTEPQDLSVYVTNINSNNQVTLNLSGSSSYTVNLNGAYYTTSENEITLQLAKGKNTLLVSTEKACQGIVQKDIVVDNDVPYPNPFSDHISINLGPDVIKSLNVRITDTFGKQVYSAGYTNKSGTLTVNLPDLKTGIYLFNFSADNLNKVFKILKK</sequence>
<evidence type="ECO:0000256" key="1">
    <source>
        <dbReference type="ARBA" id="ARBA00022729"/>
    </source>
</evidence>
<feature type="domain" description="IPT/TIG" evidence="3">
    <location>
        <begin position="22"/>
        <end position="103"/>
    </location>
</feature>
<keyword evidence="5" id="KW-1185">Reference proteome</keyword>
<dbReference type="OrthoDB" id="1110382at2"/>
<dbReference type="InterPro" id="IPR002909">
    <property type="entry name" value="IPT_dom"/>
</dbReference>
<dbReference type="InterPro" id="IPR026444">
    <property type="entry name" value="Secre_tail"/>
</dbReference>
<keyword evidence="1 2" id="KW-0732">Signal</keyword>
<dbReference type="InterPro" id="IPR028994">
    <property type="entry name" value="Integrin_alpha_N"/>
</dbReference>
<dbReference type="Gene3D" id="2.60.40.10">
    <property type="entry name" value="Immunoglobulins"/>
    <property type="match status" value="12"/>
</dbReference>
<evidence type="ECO:0000313" key="4">
    <source>
        <dbReference type="EMBL" id="SEO65049.1"/>
    </source>
</evidence>
<dbReference type="STRING" id="551995.SAMN05192574_110127"/>
<protein>
    <submittedName>
        <fullName evidence="4">IPT/TIG domain-containing protein</fullName>
    </submittedName>
</protein>
<feature type="domain" description="IPT/TIG" evidence="3">
    <location>
        <begin position="1275"/>
        <end position="1363"/>
    </location>
</feature>
<evidence type="ECO:0000313" key="5">
    <source>
        <dbReference type="Proteomes" id="UP000198942"/>
    </source>
</evidence>
<dbReference type="Gene3D" id="2.130.10.130">
    <property type="entry name" value="Integrin alpha, N-terminal"/>
    <property type="match status" value="4"/>
</dbReference>
<dbReference type="Pfam" id="PF18962">
    <property type="entry name" value="Por_Secre_tail"/>
    <property type="match status" value="1"/>
</dbReference>
<dbReference type="PANTHER" id="PTHR44103:SF1">
    <property type="entry name" value="PROPROTEIN CONVERTASE P"/>
    <property type="match status" value="1"/>
</dbReference>
<feature type="signal peptide" evidence="2">
    <location>
        <begin position="1"/>
        <end position="20"/>
    </location>
</feature>
<dbReference type="EMBL" id="FOCL01000010">
    <property type="protein sequence ID" value="SEO65049.1"/>
    <property type="molecule type" value="Genomic_DNA"/>
</dbReference>
<reference evidence="5" key="1">
    <citation type="submission" date="2016-10" db="EMBL/GenBank/DDBJ databases">
        <authorList>
            <person name="Varghese N."/>
            <person name="Submissions S."/>
        </authorList>
    </citation>
    <scope>NUCLEOTIDE SEQUENCE [LARGE SCALE GENOMIC DNA]</scope>
    <source>
        <strain evidence="5">Gh-48</strain>
    </source>
</reference>
<feature type="domain" description="IPT/TIG" evidence="3">
    <location>
        <begin position="1591"/>
        <end position="1679"/>
    </location>
</feature>
<gene>
    <name evidence="4" type="ORF">SAMN05192574_110127</name>
</gene>
<dbReference type="Pfam" id="PF13517">
    <property type="entry name" value="FG-GAP_3"/>
    <property type="match status" value="6"/>
</dbReference>
<proteinExistence type="predicted"/>
<feature type="domain" description="IPT/TIG" evidence="3">
    <location>
        <begin position="580"/>
        <end position="661"/>
    </location>
</feature>
<organism evidence="4 5">
    <name type="scientific">Mucilaginibacter gossypiicola</name>
    <dbReference type="NCBI Taxonomy" id="551995"/>
    <lineage>
        <taxon>Bacteria</taxon>
        <taxon>Pseudomonadati</taxon>
        <taxon>Bacteroidota</taxon>
        <taxon>Sphingobacteriia</taxon>
        <taxon>Sphingobacteriales</taxon>
        <taxon>Sphingobacteriaceae</taxon>
        <taxon>Mucilaginibacter</taxon>
    </lineage>
</organism>
<accession>A0A1H8RET5</accession>
<dbReference type="InterPro" id="IPR014756">
    <property type="entry name" value="Ig_E-set"/>
</dbReference>
<dbReference type="PANTHER" id="PTHR44103">
    <property type="entry name" value="PROPROTEIN CONVERTASE P"/>
    <property type="match status" value="1"/>
</dbReference>
<dbReference type="RefSeq" id="WP_091217444.1">
    <property type="nucleotide sequence ID" value="NZ_FOCL01000010.1"/>
</dbReference>
<dbReference type="Proteomes" id="UP000198942">
    <property type="component" value="Unassembled WGS sequence"/>
</dbReference>
<evidence type="ECO:0000256" key="2">
    <source>
        <dbReference type="SAM" id="SignalP"/>
    </source>
</evidence>
<feature type="domain" description="IPT/TIG" evidence="3">
    <location>
        <begin position="1193"/>
        <end position="1270"/>
    </location>
</feature>
<feature type="chain" id="PRO_5011520046" evidence="2">
    <location>
        <begin position="21"/>
        <end position="2142"/>
    </location>
</feature>
<dbReference type="CDD" id="cd00102">
    <property type="entry name" value="IPT"/>
    <property type="match status" value="1"/>
</dbReference>
<feature type="domain" description="IPT/TIG" evidence="3">
    <location>
        <begin position="1749"/>
        <end position="1826"/>
    </location>
</feature>
<dbReference type="InterPro" id="IPR013517">
    <property type="entry name" value="FG-GAP"/>
</dbReference>
<dbReference type="SUPFAM" id="SSF69318">
    <property type="entry name" value="Integrin alpha N-terminal domain"/>
    <property type="match status" value="3"/>
</dbReference>
<dbReference type="InterPro" id="IPR013783">
    <property type="entry name" value="Ig-like_fold"/>
</dbReference>
<dbReference type="Pfam" id="PF01833">
    <property type="entry name" value="TIG"/>
    <property type="match status" value="10"/>
</dbReference>
<evidence type="ECO:0000259" key="3">
    <source>
        <dbReference type="SMART" id="SM00429"/>
    </source>
</evidence>
<dbReference type="CDD" id="cd00603">
    <property type="entry name" value="IPT_PCSR"/>
    <property type="match status" value="2"/>
</dbReference>
<dbReference type="NCBIfam" id="TIGR04183">
    <property type="entry name" value="Por_Secre_tail"/>
    <property type="match status" value="1"/>
</dbReference>
<dbReference type="SMART" id="SM00429">
    <property type="entry name" value="IPT"/>
    <property type="match status" value="6"/>
</dbReference>
<dbReference type="SUPFAM" id="SSF81296">
    <property type="entry name" value="E set domains"/>
    <property type="match status" value="11"/>
</dbReference>
<name>A0A1H8RET5_9SPHI</name>